<evidence type="ECO:0008006" key="4">
    <source>
        <dbReference type="Google" id="ProtNLM"/>
    </source>
</evidence>
<accession>A0ABT6RGQ0</accession>
<dbReference type="Gene3D" id="3.30.1330.60">
    <property type="entry name" value="OmpA-like domain"/>
    <property type="match status" value="1"/>
</dbReference>
<dbReference type="PROSITE" id="PS51257">
    <property type="entry name" value="PROKAR_LIPOPROTEIN"/>
    <property type="match status" value="1"/>
</dbReference>
<dbReference type="EMBL" id="JASBRG010000007">
    <property type="protein sequence ID" value="MDI3321730.1"/>
    <property type="molecule type" value="Genomic_DNA"/>
</dbReference>
<comment type="caution">
    <text evidence="2">The sequence shown here is derived from an EMBL/GenBank/DDBJ whole genome shotgun (WGS) entry which is preliminary data.</text>
</comment>
<sequence>MKKNLTVAALVFVALTSCISNKKASSLQRQIEQQKNEQTALLQKLDSIDARRISKKNNGEIDEMTDSVTYQYIKQLRDSIQSHIQQYDAIASTGYKNKRKNRRTQEYFSHVSSLYKADLENVLFFDELLAANTFAKLNTAVFFGSGQYKIESNAEAEKMLGSVTDEVLSFAAKHSDRALHASFIVLGYADEENFTSGSELYKDLAKDMPGSSPGRIQLNVEMSNRRANSITNILRNQYRLQRSKYPVTNLSESFFSIGKGEQLPAGKINDYKPIDERRRVVLIYWSVLPRMK</sequence>
<dbReference type="SUPFAM" id="SSF103088">
    <property type="entry name" value="OmpA-like"/>
    <property type="match status" value="1"/>
</dbReference>
<name>A0ABT6RGQ0_9BACT</name>
<proteinExistence type="predicted"/>
<dbReference type="Proteomes" id="UP001226434">
    <property type="component" value="Unassembled WGS sequence"/>
</dbReference>
<keyword evidence="3" id="KW-1185">Reference proteome</keyword>
<keyword evidence="1" id="KW-0175">Coiled coil</keyword>
<gene>
    <name evidence="2" type="ORF">QJ048_18175</name>
</gene>
<organism evidence="2 3">
    <name type="scientific">Pinibacter soli</name>
    <dbReference type="NCBI Taxonomy" id="3044211"/>
    <lineage>
        <taxon>Bacteria</taxon>
        <taxon>Pseudomonadati</taxon>
        <taxon>Bacteroidota</taxon>
        <taxon>Chitinophagia</taxon>
        <taxon>Chitinophagales</taxon>
        <taxon>Chitinophagaceae</taxon>
        <taxon>Pinibacter</taxon>
    </lineage>
</organism>
<evidence type="ECO:0000313" key="2">
    <source>
        <dbReference type="EMBL" id="MDI3321730.1"/>
    </source>
</evidence>
<evidence type="ECO:0000256" key="1">
    <source>
        <dbReference type="SAM" id="Coils"/>
    </source>
</evidence>
<protein>
    <recommendedName>
        <fullName evidence="4">OmpA-like domain-containing protein</fullName>
    </recommendedName>
</protein>
<dbReference type="InterPro" id="IPR036737">
    <property type="entry name" value="OmpA-like_sf"/>
</dbReference>
<dbReference type="RefSeq" id="WP_282335836.1">
    <property type="nucleotide sequence ID" value="NZ_JASBRG010000007.1"/>
</dbReference>
<reference evidence="2 3" key="1">
    <citation type="submission" date="2023-05" db="EMBL/GenBank/DDBJ databases">
        <title>Genome sequence of Pinibacter sp. MAH-24.</title>
        <authorList>
            <person name="Huq M.A."/>
        </authorList>
    </citation>
    <scope>NUCLEOTIDE SEQUENCE [LARGE SCALE GENOMIC DNA]</scope>
    <source>
        <strain evidence="2 3">MAH-24</strain>
    </source>
</reference>
<evidence type="ECO:0000313" key="3">
    <source>
        <dbReference type="Proteomes" id="UP001226434"/>
    </source>
</evidence>
<feature type="coiled-coil region" evidence="1">
    <location>
        <begin position="24"/>
        <end position="51"/>
    </location>
</feature>